<evidence type="ECO:0000256" key="5">
    <source>
        <dbReference type="ARBA" id="ARBA00022989"/>
    </source>
</evidence>
<sequence>MNISLIVPVFNEEQAVPVFYKAVREAASLKSYTVEIVFINDGSRDATESIIDALAVSDPLVRALSFTRNFGKEAALFAGLDNASGDAMIPIDVDLQDPIDVIPLLVDKWQRGADIVLAKRSDRSSDSHFKRVSANWFYKLHNKISHPKIEENVGDFRLMTRETVENIRRMPERNLFMKGVFSWVGGNIDVVEYTRAERSVGVSKFNGWKLWNLALEGITSFSTLPLRVWTYAGFAVALLSFFYAVWMVIDKLVWGNPVAGYPSLLVSILFLGGVQLIGIGVLGEYIGRIYIETKKRPLYFLKNKGRHDV</sequence>
<accession>A0A1S8YKT8</accession>
<dbReference type="STRING" id="1926881.BTJ39_11875"/>
<dbReference type="GO" id="GO:0016757">
    <property type="term" value="F:glycosyltransferase activity"/>
    <property type="evidence" value="ECO:0007669"/>
    <property type="project" value="UniProtKB-KW"/>
</dbReference>
<dbReference type="Proteomes" id="UP000190667">
    <property type="component" value="Unassembled WGS sequence"/>
</dbReference>
<proteinExistence type="predicted"/>
<evidence type="ECO:0000256" key="4">
    <source>
        <dbReference type="ARBA" id="ARBA00022692"/>
    </source>
</evidence>
<reference evidence="9 10" key="1">
    <citation type="submission" date="2016-12" db="EMBL/GenBank/DDBJ databases">
        <title>Izhakiella australiana sp. nov. of genus Izhakiella isolated from Australian desert.</title>
        <authorList>
            <person name="Ji M."/>
        </authorList>
    </citation>
    <scope>NUCLEOTIDE SEQUENCE [LARGE SCALE GENOMIC DNA]</scope>
    <source>
        <strain evidence="9 10">D4N98</strain>
    </source>
</reference>
<keyword evidence="6 7" id="KW-0472">Membrane</keyword>
<evidence type="ECO:0000256" key="3">
    <source>
        <dbReference type="ARBA" id="ARBA00022679"/>
    </source>
</evidence>
<dbReference type="CDD" id="cd04187">
    <property type="entry name" value="DPM1_like_bac"/>
    <property type="match status" value="1"/>
</dbReference>
<dbReference type="AlphaFoldDB" id="A0A1S8YKT8"/>
<dbReference type="InterPro" id="IPR001173">
    <property type="entry name" value="Glyco_trans_2-like"/>
</dbReference>
<dbReference type="SUPFAM" id="SSF53448">
    <property type="entry name" value="Nucleotide-diphospho-sugar transferases"/>
    <property type="match status" value="1"/>
</dbReference>
<keyword evidence="3 9" id="KW-0808">Transferase</keyword>
<dbReference type="Pfam" id="PF00535">
    <property type="entry name" value="Glycos_transf_2"/>
    <property type="match status" value="1"/>
</dbReference>
<dbReference type="InterPro" id="IPR029044">
    <property type="entry name" value="Nucleotide-diphossugar_trans"/>
</dbReference>
<feature type="transmembrane region" description="Helical" evidence="7">
    <location>
        <begin position="228"/>
        <end position="249"/>
    </location>
</feature>
<dbReference type="RefSeq" id="WP_078002918.1">
    <property type="nucleotide sequence ID" value="NZ_MRUL01000007.1"/>
</dbReference>
<organism evidence="9 10">
    <name type="scientific">Izhakiella australiensis</name>
    <dbReference type="NCBI Taxonomy" id="1926881"/>
    <lineage>
        <taxon>Bacteria</taxon>
        <taxon>Pseudomonadati</taxon>
        <taxon>Pseudomonadota</taxon>
        <taxon>Gammaproteobacteria</taxon>
        <taxon>Enterobacterales</taxon>
        <taxon>Erwiniaceae</taxon>
        <taxon>Izhakiella</taxon>
    </lineage>
</organism>
<feature type="transmembrane region" description="Helical" evidence="7">
    <location>
        <begin position="261"/>
        <end position="286"/>
    </location>
</feature>
<dbReference type="InterPro" id="IPR050256">
    <property type="entry name" value="Glycosyltransferase_2"/>
</dbReference>
<dbReference type="OrthoDB" id="9811884at2"/>
<keyword evidence="10" id="KW-1185">Reference proteome</keyword>
<evidence type="ECO:0000256" key="6">
    <source>
        <dbReference type="ARBA" id="ARBA00023136"/>
    </source>
</evidence>
<keyword evidence="4 7" id="KW-0812">Transmembrane</keyword>
<dbReference type="Gene3D" id="3.90.550.10">
    <property type="entry name" value="Spore Coat Polysaccharide Biosynthesis Protein SpsA, Chain A"/>
    <property type="match status" value="1"/>
</dbReference>
<evidence type="ECO:0000259" key="8">
    <source>
        <dbReference type="Pfam" id="PF00535"/>
    </source>
</evidence>
<keyword evidence="2" id="KW-0328">Glycosyltransferase</keyword>
<dbReference type="PANTHER" id="PTHR48090">
    <property type="entry name" value="UNDECAPRENYL-PHOSPHATE 4-DEOXY-4-FORMAMIDO-L-ARABINOSE TRANSFERASE-RELATED"/>
    <property type="match status" value="1"/>
</dbReference>
<comment type="caution">
    <text evidence="9">The sequence shown here is derived from an EMBL/GenBank/DDBJ whole genome shotgun (WGS) entry which is preliminary data.</text>
</comment>
<keyword evidence="5 7" id="KW-1133">Transmembrane helix</keyword>
<evidence type="ECO:0000256" key="7">
    <source>
        <dbReference type="SAM" id="Phobius"/>
    </source>
</evidence>
<evidence type="ECO:0000256" key="2">
    <source>
        <dbReference type="ARBA" id="ARBA00022676"/>
    </source>
</evidence>
<dbReference type="EMBL" id="MRUL01000007">
    <property type="protein sequence ID" value="OON39731.1"/>
    <property type="molecule type" value="Genomic_DNA"/>
</dbReference>
<evidence type="ECO:0000313" key="10">
    <source>
        <dbReference type="Proteomes" id="UP000190667"/>
    </source>
</evidence>
<gene>
    <name evidence="9" type="ORF">BTJ39_11875</name>
</gene>
<dbReference type="PANTHER" id="PTHR48090:SF1">
    <property type="entry name" value="PROPHAGE BACTOPRENOL GLUCOSYL TRANSFERASE HOMOLOG"/>
    <property type="match status" value="1"/>
</dbReference>
<name>A0A1S8YKT8_9GAMM</name>
<evidence type="ECO:0000313" key="9">
    <source>
        <dbReference type="EMBL" id="OON39731.1"/>
    </source>
</evidence>
<comment type="subcellular location">
    <subcellularLocation>
        <location evidence="1">Membrane</location>
        <topology evidence="1">Multi-pass membrane protein</topology>
    </subcellularLocation>
</comment>
<dbReference type="GO" id="GO:0005886">
    <property type="term" value="C:plasma membrane"/>
    <property type="evidence" value="ECO:0007669"/>
    <property type="project" value="TreeGrafter"/>
</dbReference>
<feature type="domain" description="Glycosyltransferase 2-like" evidence="8">
    <location>
        <begin position="4"/>
        <end position="167"/>
    </location>
</feature>
<protein>
    <submittedName>
        <fullName evidence="9">Glycosyltransferase</fullName>
    </submittedName>
</protein>
<evidence type="ECO:0000256" key="1">
    <source>
        <dbReference type="ARBA" id="ARBA00004141"/>
    </source>
</evidence>